<keyword evidence="2" id="KW-0732">Signal</keyword>
<feature type="compositionally biased region" description="Low complexity" evidence="1">
    <location>
        <begin position="30"/>
        <end position="59"/>
    </location>
</feature>
<organism evidence="4 5">
    <name type="scientific">Roseateles asaccharophilus</name>
    <dbReference type="NCBI Taxonomy" id="582607"/>
    <lineage>
        <taxon>Bacteria</taxon>
        <taxon>Pseudomonadati</taxon>
        <taxon>Pseudomonadota</taxon>
        <taxon>Betaproteobacteria</taxon>
        <taxon>Burkholderiales</taxon>
        <taxon>Sphaerotilaceae</taxon>
        <taxon>Roseateles</taxon>
    </lineage>
</organism>
<dbReference type="EMBL" id="SNXE01000001">
    <property type="protein sequence ID" value="TDP13268.1"/>
    <property type="molecule type" value="Genomic_DNA"/>
</dbReference>
<comment type="caution">
    <text evidence="4">The sequence shown here is derived from an EMBL/GenBank/DDBJ whole genome shotgun (WGS) entry which is preliminary data.</text>
</comment>
<accession>A0A4R6NCA7</accession>
<feature type="region of interest" description="Disordered" evidence="1">
    <location>
        <begin position="30"/>
        <end position="64"/>
    </location>
</feature>
<evidence type="ECO:0000313" key="4">
    <source>
        <dbReference type="EMBL" id="TDP13268.1"/>
    </source>
</evidence>
<reference evidence="4 5" key="1">
    <citation type="submission" date="2019-03" db="EMBL/GenBank/DDBJ databases">
        <title>Genomic Encyclopedia of Type Strains, Phase IV (KMG-IV): sequencing the most valuable type-strain genomes for metagenomic binning, comparative biology and taxonomic classification.</title>
        <authorList>
            <person name="Goeker M."/>
        </authorList>
    </citation>
    <scope>NUCLEOTIDE SEQUENCE [LARGE SCALE GENOMIC DNA]</scope>
    <source>
        <strain evidence="4 5">DSM 25082</strain>
    </source>
</reference>
<feature type="domain" description="Putative auto-transporter adhesin head GIN" evidence="3">
    <location>
        <begin position="68"/>
        <end position="250"/>
    </location>
</feature>
<evidence type="ECO:0000256" key="2">
    <source>
        <dbReference type="SAM" id="SignalP"/>
    </source>
</evidence>
<feature type="signal peptide" evidence="2">
    <location>
        <begin position="1"/>
        <end position="28"/>
    </location>
</feature>
<protein>
    <submittedName>
        <fullName evidence="4">Putative autotransporter adhesin-like protein</fullName>
    </submittedName>
</protein>
<gene>
    <name evidence="4" type="ORF">DFR39_101743</name>
</gene>
<dbReference type="Gene3D" id="2.160.20.120">
    <property type="match status" value="1"/>
</dbReference>
<evidence type="ECO:0000313" key="5">
    <source>
        <dbReference type="Proteomes" id="UP000295357"/>
    </source>
</evidence>
<evidence type="ECO:0000259" key="3">
    <source>
        <dbReference type="Pfam" id="PF10988"/>
    </source>
</evidence>
<dbReference type="RefSeq" id="WP_133602163.1">
    <property type="nucleotide sequence ID" value="NZ_JAUFPJ010000001.1"/>
</dbReference>
<dbReference type="Pfam" id="PF10988">
    <property type="entry name" value="DUF2807"/>
    <property type="match status" value="1"/>
</dbReference>
<dbReference type="InterPro" id="IPR021255">
    <property type="entry name" value="DUF2807"/>
</dbReference>
<dbReference type="PANTHER" id="PTHR39200">
    <property type="entry name" value="HYPOTHETICAL EXPORTED PROTEIN"/>
    <property type="match status" value="1"/>
</dbReference>
<dbReference type="PANTHER" id="PTHR39200:SF1">
    <property type="entry name" value="AUTO-TRANSPORTER ADHESIN HEAD GIN DOMAIN-CONTAINING PROTEIN-RELATED"/>
    <property type="match status" value="1"/>
</dbReference>
<dbReference type="AlphaFoldDB" id="A0A4R6NCA7"/>
<name>A0A4R6NCA7_9BURK</name>
<proteinExistence type="predicted"/>
<dbReference type="OrthoDB" id="8897595at2"/>
<evidence type="ECO:0000256" key="1">
    <source>
        <dbReference type="SAM" id="MobiDB-lite"/>
    </source>
</evidence>
<sequence>MSSHPLAPPLRPLCRALALLALALPALAQQPSQAPQSPQPPQAVQAPQAAQGPQAPQSPGKAYAPGPFQRLVISGAAEVRLQQGERDTVFIRGDEALQNSVELRLTGNELLVQPSGGWKFWRSSRLQMEVTMRQLDRLAITGNGEVHAPATFRADRLDVSISGSGLVRFDDLQAQRLSFAIAGSGEGQMRGQTNALSLAISGKGKLEAAQLRSERAAVAISGVGDVQLWATRVLSVNIIGAGTVEYWGSPQISRAISGVGKLNALGESPPGP</sequence>
<dbReference type="Proteomes" id="UP000295357">
    <property type="component" value="Unassembled WGS sequence"/>
</dbReference>
<feature type="chain" id="PRO_5020319391" evidence="2">
    <location>
        <begin position="29"/>
        <end position="272"/>
    </location>
</feature>
<keyword evidence="5" id="KW-1185">Reference proteome</keyword>